<protein>
    <submittedName>
        <fullName evidence="2">DEBR0S3_06876g1_1</fullName>
    </submittedName>
</protein>
<feature type="compositionally biased region" description="Low complexity" evidence="1">
    <location>
        <begin position="499"/>
        <end position="511"/>
    </location>
</feature>
<dbReference type="PANTHER" id="PTHR28164:SF1">
    <property type="entry name" value="PROTEIN STB3"/>
    <property type="match status" value="1"/>
</dbReference>
<feature type="compositionally biased region" description="Acidic residues" evidence="1">
    <location>
        <begin position="348"/>
        <end position="361"/>
    </location>
</feature>
<feature type="compositionally biased region" description="Low complexity" evidence="1">
    <location>
        <begin position="237"/>
        <end position="252"/>
    </location>
</feature>
<feature type="compositionally biased region" description="Acidic residues" evidence="1">
    <location>
        <begin position="476"/>
        <end position="486"/>
    </location>
</feature>
<dbReference type="AlphaFoldDB" id="A0A7D9D0Z6"/>
<dbReference type="Pfam" id="PF10330">
    <property type="entry name" value="Stb3"/>
    <property type="match status" value="1"/>
</dbReference>
<dbReference type="GO" id="GO:0005634">
    <property type="term" value="C:nucleus"/>
    <property type="evidence" value="ECO:0007669"/>
    <property type="project" value="TreeGrafter"/>
</dbReference>
<feature type="compositionally biased region" description="Polar residues" evidence="1">
    <location>
        <begin position="438"/>
        <end position="452"/>
    </location>
</feature>
<evidence type="ECO:0000313" key="3">
    <source>
        <dbReference type="Proteomes" id="UP000478008"/>
    </source>
</evidence>
<feature type="region of interest" description="Disordered" evidence="1">
    <location>
        <begin position="436"/>
        <end position="518"/>
    </location>
</feature>
<organism evidence="2 3">
    <name type="scientific">Dekkera bruxellensis</name>
    <name type="common">Brettanomyces custersii</name>
    <dbReference type="NCBI Taxonomy" id="5007"/>
    <lineage>
        <taxon>Eukaryota</taxon>
        <taxon>Fungi</taxon>
        <taxon>Dikarya</taxon>
        <taxon>Ascomycota</taxon>
        <taxon>Saccharomycotina</taxon>
        <taxon>Pichiomycetes</taxon>
        <taxon>Pichiales</taxon>
        <taxon>Pichiaceae</taxon>
        <taxon>Brettanomyces</taxon>
    </lineage>
</organism>
<feature type="region of interest" description="Disordered" evidence="1">
    <location>
        <begin position="217"/>
        <end position="333"/>
    </location>
</feature>
<feature type="compositionally biased region" description="Polar residues" evidence="1">
    <location>
        <begin position="379"/>
        <end position="401"/>
    </location>
</feature>
<dbReference type="GO" id="GO:0000432">
    <property type="term" value="P:positive regulation of transcription from RNA polymerase II promoter by glucose"/>
    <property type="evidence" value="ECO:0007669"/>
    <property type="project" value="TreeGrafter"/>
</dbReference>
<proteinExistence type="predicted"/>
<evidence type="ECO:0000313" key="2">
    <source>
        <dbReference type="EMBL" id="VUG18292.1"/>
    </source>
</evidence>
<feature type="compositionally biased region" description="Low complexity" evidence="1">
    <location>
        <begin position="217"/>
        <end position="228"/>
    </location>
</feature>
<sequence>MQSDSYYTGGRVGGFHVRSNPKLSDILNSSEPEGRSGSGVGNEASKEGKRSYGNREGNKEGSYGNKEGSYKSKEDKASYRSLGSNNANYANTTIKKEASSQNEKIKNEDTYLISTSSPEGIAAASQITPSRIARILLSEGPLPIRRLTSQLISEVPAFGHLSLSKQRRLIMAALETGDPAKNCVFDKIGWGQWEAKVVPASQFAARVAAANSIAASSKSGSGIAGSTAKARRRSSVSSGAKNAKSPASSSLPLRRRRRRTSDRSSASPNGALGSTPGTIPGPGGLTRPLTVGQMAGLSSSAPSDAFRRESITNPSTDLHNLKVPGSPSLQPLRNLRNSLRARNLSLDEAIESSSDEDDDVDTAGSSPNNEEAGVFSFENGESSSVRSILRTRSLSGSNSRRPSFGGVAKPRKPRSSFTSHTIGAALDEGALDAGHQRLSFSNPSSVSRQSYLRTAIPRRGPPRQPRGQLQPRAEEAENFTDEEDWEAIGASSLRNGNHSASSLSKSPSPAKDANQREMNAAIALMNLHTVS</sequence>
<dbReference type="Proteomes" id="UP000478008">
    <property type="component" value="Unassembled WGS sequence"/>
</dbReference>
<gene>
    <name evidence="2" type="ORF">DEBR0S3_06876G</name>
</gene>
<dbReference type="InterPro" id="IPR018818">
    <property type="entry name" value="Stb3"/>
</dbReference>
<accession>A0A7D9D0Z6</accession>
<name>A0A7D9D0Z6_DEKBR</name>
<reference evidence="2 3" key="1">
    <citation type="submission" date="2019-07" db="EMBL/GenBank/DDBJ databases">
        <authorList>
            <person name="Friedrich A."/>
            <person name="Schacherer J."/>
        </authorList>
    </citation>
    <scope>NUCLEOTIDE SEQUENCE [LARGE SCALE GENOMIC DNA]</scope>
</reference>
<keyword evidence="3" id="KW-1185">Reference proteome</keyword>
<feature type="region of interest" description="Disordered" evidence="1">
    <location>
        <begin position="1"/>
        <end position="86"/>
    </location>
</feature>
<dbReference type="GO" id="GO:0043565">
    <property type="term" value="F:sequence-specific DNA binding"/>
    <property type="evidence" value="ECO:0007669"/>
    <property type="project" value="TreeGrafter"/>
</dbReference>
<dbReference type="EMBL" id="CABFWN010000003">
    <property type="protein sequence ID" value="VUG18292.1"/>
    <property type="molecule type" value="Genomic_DNA"/>
</dbReference>
<evidence type="ECO:0000256" key="1">
    <source>
        <dbReference type="SAM" id="MobiDB-lite"/>
    </source>
</evidence>
<feature type="compositionally biased region" description="Basic and acidic residues" evidence="1">
    <location>
        <begin position="68"/>
        <end position="78"/>
    </location>
</feature>
<feature type="compositionally biased region" description="Low complexity" evidence="1">
    <location>
        <begin position="263"/>
        <end position="278"/>
    </location>
</feature>
<feature type="region of interest" description="Disordered" evidence="1">
    <location>
        <begin position="348"/>
        <end position="418"/>
    </location>
</feature>
<dbReference type="PANTHER" id="PTHR28164">
    <property type="entry name" value="PROTEIN STB3"/>
    <property type="match status" value="1"/>
</dbReference>